<name>A0AAV7DZK6_ARIFI</name>
<evidence type="ECO:0000313" key="3">
    <source>
        <dbReference type="EMBL" id="KAG9441591.1"/>
    </source>
</evidence>
<reference evidence="3 4" key="1">
    <citation type="submission" date="2021-07" db="EMBL/GenBank/DDBJ databases">
        <title>The Aristolochia fimbriata genome: insights into angiosperm evolution, floral development and chemical biosynthesis.</title>
        <authorList>
            <person name="Jiao Y."/>
        </authorList>
    </citation>
    <scope>NUCLEOTIDE SEQUENCE [LARGE SCALE GENOMIC DNA]</scope>
    <source>
        <strain evidence="3">IBCAS-2021</strain>
        <tissue evidence="3">Leaf</tissue>
    </source>
</reference>
<keyword evidence="4" id="KW-1185">Reference proteome</keyword>
<evidence type="ECO:0000256" key="2">
    <source>
        <dbReference type="SAM" id="SignalP"/>
    </source>
</evidence>
<feature type="region of interest" description="Disordered" evidence="1">
    <location>
        <begin position="64"/>
        <end position="84"/>
    </location>
</feature>
<proteinExistence type="predicted"/>
<dbReference type="EMBL" id="JAINDJ010000007">
    <property type="protein sequence ID" value="KAG9441591.1"/>
    <property type="molecule type" value="Genomic_DNA"/>
</dbReference>
<organism evidence="3 4">
    <name type="scientific">Aristolochia fimbriata</name>
    <name type="common">White veined hardy Dutchman's pipe vine</name>
    <dbReference type="NCBI Taxonomy" id="158543"/>
    <lineage>
        <taxon>Eukaryota</taxon>
        <taxon>Viridiplantae</taxon>
        <taxon>Streptophyta</taxon>
        <taxon>Embryophyta</taxon>
        <taxon>Tracheophyta</taxon>
        <taxon>Spermatophyta</taxon>
        <taxon>Magnoliopsida</taxon>
        <taxon>Magnoliidae</taxon>
        <taxon>Piperales</taxon>
        <taxon>Aristolochiaceae</taxon>
        <taxon>Aristolochia</taxon>
    </lineage>
</organism>
<accession>A0AAV7DZK6</accession>
<gene>
    <name evidence="3" type="ORF">H6P81_017445</name>
</gene>
<sequence>MEGDRAGKILVALVFGLLLVLGGAARPVPAGRSGSAGYFDRRNISSEVWSSYATMMETRDALILRSSGGGGNPAPQGNEHGRGA</sequence>
<comment type="caution">
    <text evidence="3">The sequence shown here is derived from an EMBL/GenBank/DDBJ whole genome shotgun (WGS) entry which is preliminary data.</text>
</comment>
<evidence type="ECO:0000313" key="4">
    <source>
        <dbReference type="Proteomes" id="UP000825729"/>
    </source>
</evidence>
<feature type="chain" id="PRO_5043854593" evidence="2">
    <location>
        <begin position="26"/>
        <end position="84"/>
    </location>
</feature>
<evidence type="ECO:0000256" key="1">
    <source>
        <dbReference type="SAM" id="MobiDB-lite"/>
    </source>
</evidence>
<keyword evidence="2" id="KW-0732">Signal</keyword>
<feature type="signal peptide" evidence="2">
    <location>
        <begin position="1"/>
        <end position="25"/>
    </location>
</feature>
<dbReference type="AlphaFoldDB" id="A0AAV7DZK6"/>
<protein>
    <submittedName>
        <fullName evidence="3">Uncharacterized protein</fullName>
    </submittedName>
</protein>
<dbReference type="Proteomes" id="UP000825729">
    <property type="component" value="Unassembled WGS sequence"/>
</dbReference>